<dbReference type="InterPro" id="IPR036388">
    <property type="entry name" value="WH-like_DNA-bd_sf"/>
</dbReference>
<dbReference type="GO" id="GO:0003700">
    <property type="term" value="F:DNA-binding transcription factor activity"/>
    <property type="evidence" value="ECO:0007669"/>
    <property type="project" value="InterPro"/>
</dbReference>
<dbReference type="RefSeq" id="WP_114358703.1">
    <property type="nucleotide sequence ID" value="NZ_QRDT01000013.1"/>
</dbReference>
<reference evidence="7 8" key="1">
    <citation type="submission" date="2017-08" db="EMBL/GenBank/DDBJ databases">
        <authorList>
            <person name="de Groot N.N."/>
        </authorList>
    </citation>
    <scope>NUCLEOTIDE SEQUENCE [LARGE SCALE GENOMIC DNA]</scope>
    <source>
        <strain evidence="7 8">JA575</strain>
    </source>
</reference>
<dbReference type="InterPro" id="IPR011991">
    <property type="entry name" value="ArsR-like_HTH"/>
</dbReference>
<keyword evidence="3" id="KW-0804">Transcription</keyword>
<dbReference type="GO" id="GO:0003677">
    <property type="term" value="F:DNA binding"/>
    <property type="evidence" value="ECO:0007669"/>
    <property type="project" value="UniProtKB-KW"/>
</dbReference>
<feature type="domain" description="HTH arsR-type" evidence="5">
    <location>
        <begin position="22"/>
        <end position="115"/>
    </location>
</feature>
<keyword evidence="9" id="KW-1185">Reference proteome</keyword>
<reference evidence="6 9" key="2">
    <citation type="submission" date="2018-07" db="EMBL/GenBank/DDBJ databases">
        <title>Genomic Encyclopedia of Archaeal and Bacterial Type Strains, Phase II (KMG-II): from individual species to whole genera.</title>
        <authorList>
            <person name="Goeker M."/>
        </authorList>
    </citation>
    <scope>NUCLEOTIDE SEQUENCE [LARGE SCALE GENOMIC DNA]</scope>
    <source>
        <strain evidence="6 9">JA575</strain>
    </source>
</reference>
<sequence>MPASSAVRKTIPALKRVDTSELRENAAVAAEFLKTLSNVSRLIMLCQLAEGEKSVSELTGLLDERQPTVSQQLARLRSEKLVQARRDGQQVFYSLASEEVRSLIVALHATFCRKDRGKDKPTNGAGARATRNGAGPRRQRQPVDA</sequence>
<dbReference type="SUPFAM" id="SSF46785">
    <property type="entry name" value="Winged helix' DNA-binding domain"/>
    <property type="match status" value="1"/>
</dbReference>
<gene>
    <name evidence="6" type="ORF">BJ125_113106</name>
    <name evidence="7" type="ORF">SAMN05892882_113106</name>
</gene>
<evidence type="ECO:0000313" key="7">
    <source>
        <dbReference type="EMBL" id="SSW91684.1"/>
    </source>
</evidence>
<dbReference type="EMBL" id="QRDT01000013">
    <property type="protein sequence ID" value="RED32012.1"/>
    <property type="molecule type" value="Genomic_DNA"/>
</dbReference>
<protein>
    <submittedName>
        <fullName evidence="7">ArsR family transcriptional regulator</fullName>
    </submittedName>
</protein>
<keyword evidence="2" id="KW-0238">DNA-binding</keyword>
<evidence type="ECO:0000256" key="3">
    <source>
        <dbReference type="ARBA" id="ARBA00023163"/>
    </source>
</evidence>
<dbReference type="EMBL" id="UFQQ01000013">
    <property type="protein sequence ID" value="SSW91684.1"/>
    <property type="molecule type" value="Genomic_DNA"/>
</dbReference>
<dbReference type="Proteomes" id="UP000256343">
    <property type="component" value="Unassembled WGS sequence"/>
</dbReference>
<name>A0A336JVK9_9BRAD</name>
<dbReference type="Proteomes" id="UP000252631">
    <property type="component" value="Unassembled WGS sequence"/>
</dbReference>
<evidence type="ECO:0000313" key="6">
    <source>
        <dbReference type="EMBL" id="RED32012.1"/>
    </source>
</evidence>
<dbReference type="InterPro" id="IPR051011">
    <property type="entry name" value="Metal_resp_trans_reg"/>
</dbReference>
<dbReference type="InterPro" id="IPR001845">
    <property type="entry name" value="HTH_ArsR_DNA-bd_dom"/>
</dbReference>
<dbReference type="InterPro" id="IPR036390">
    <property type="entry name" value="WH_DNA-bd_sf"/>
</dbReference>
<evidence type="ECO:0000259" key="5">
    <source>
        <dbReference type="PROSITE" id="PS50987"/>
    </source>
</evidence>
<dbReference type="Pfam" id="PF01022">
    <property type="entry name" value="HTH_5"/>
    <property type="match status" value="1"/>
</dbReference>
<evidence type="ECO:0000256" key="2">
    <source>
        <dbReference type="ARBA" id="ARBA00023125"/>
    </source>
</evidence>
<dbReference type="PRINTS" id="PR00778">
    <property type="entry name" value="HTHARSR"/>
</dbReference>
<dbReference type="SMART" id="SM00418">
    <property type="entry name" value="HTH_ARSR"/>
    <property type="match status" value="1"/>
</dbReference>
<organism evidence="7 8">
    <name type="scientific">Rhodopseudomonas pentothenatexigens</name>
    <dbReference type="NCBI Taxonomy" id="999699"/>
    <lineage>
        <taxon>Bacteria</taxon>
        <taxon>Pseudomonadati</taxon>
        <taxon>Pseudomonadota</taxon>
        <taxon>Alphaproteobacteria</taxon>
        <taxon>Hyphomicrobiales</taxon>
        <taxon>Nitrobacteraceae</taxon>
        <taxon>Rhodopseudomonas</taxon>
    </lineage>
</organism>
<feature type="compositionally biased region" description="Low complexity" evidence="4">
    <location>
        <begin position="122"/>
        <end position="136"/>
    </location>
</feature>
<dbReference type="PROSITE" id="PS50987">
    <property type="entry name" value="HTH_ARSR_2"/>
    <property type="match status" value="1"/>
</dbReference>
<evidence type="ECO:0000313" key="8">
    <source>
        <dbReference type="Proteomes" id="UP000252631"/>
    </source>
</evidence>
<dbReference type="Gene3D" id="1.10.10.10">
    <property type="entry name" value="Winged helix-like DNA-binding domain superfamily/Winged helix DNA-binding domain"/>
    <property type="match status" value="1"/>
</dbReference>
<proteinExistence type="predicted"/>
<evidence type="ECO:0000256" key="4">
    <source>
        <dbReference type="SAM" id="MobiDB-lite"/>
    </source>
</evidence>
<dbReference type="OrthoDB" id="194599at2"/>
<dbReference type="CDD" id="cd00090">
    <property type="entry name" value="HTH_ARSR"/>
    <property type="match status" value="1"/>
</dbReference>
<evidence type="ECO:0000313" key="9">
    <source>
        <dbReference type="Proteomes" id="UP000256343"/>
    </source>
</evidence>
<dbReference type="PANTHER" id="PTHR43132:SF8">
    <property type="entry name" value="HTH-TYPE TRANSCRIPTIONAL REGULATOR KMTR"/>
    <property type="match status" value="1"/>
</dbReference>
<evidence type="ECO:0000256" key="1">
    <source>
        <dbReference type="ARBA" id="ARBA00023015"/>
    </source>
</evidence>
<keyword evidence="1" id="KW-0805">Transcription regulation</keyword>
<dbReference type="AlphaFoldDB" id="A0A336JVK9"/>
<feature type="region of interest" description="Disordered" evidence="4">
    <location>
        <begin position="115"/>
        <end position="145"/>
    </location>
</feature>
<dbReference type="NCBIfam" id="NF033788">
    <property type="entry name" value="HTH_metalloreg"/>
    <property type="match status" value="1"/>
</dbReference>
<dbReference type="PANTHER" id="PTHR43132">
    <property type="entry name" value="ARSENICAL RESISTANCE OPERON REPRESSOR ARSR-RELATED"/>
    <property type="match status" value="1"/>
</dbReference>
<accession>A0A336JVK9</accession>